<accession>A0ABV3KB18</accession>
<keyword evidence="3" id="KW-1185">Reference proteome</keyword>
<sequence>MPTTEHAERLEVSRRTVLRDVAALKVSSASDCLRCMRRPRAKSPSVRPRRPGPRT</sequence>
<gene>
    <name evidence="2" type="ORF">AB0O96_02095</name>
</gene>
<evidence type="ECO:0000256" key="1">
    <source>
        <dbReference type="SAM" id="MobiDB-lite"/>
    </source>
</evidence>
<name>A0ABV3KB18_9MICC</name>
<organism evidence="2 3">
    <name type="scientific">Kocuria salsicia</name>
    <dbReference type="NCBI Taxonomy" id="664639"/>
    <lineage>
        <taxon>Bacteria</taxon>
        <taxon>Bacillati</taxon>
        <taxon>Actinomycetota</taxon>
        <taxon>Actinomycetes</taxon>
        <taxon>Micrococcales</taxon>
        <taxon>Micrococcaceae</taxon>
        <taxon>Kocuria</taxon>
    </lineage>
</organism>
<dbReference type="Proteomes" id="UP001553031">
    <property type="component" value="Unassembled WGS sequence"/>
</dbReference>
<reference evidence="2 3" key="1">
    <citation type="submission" date="2024-06" db="EMBL/GenBank/DDBJ databases">
        <title>The Natural Products Discovery Center: Release of the First 8490 Sequenced Strains for Exploring Actinobacteria Biosynthetic Diversity.</title>
        <authorList>
            <person name="Kalkreuter E."/>
            <person name="Kautsar S.A."/>
            <person name="Yang D."/>
            <person name="Bader C.D."/>
            <person name="Teijaro C.N."/>
            <person name="Fluegel L."/>
            <person name="Davis C.M."/>
            <person name="Simpson J.R."/>
            <person name="Lauterbach L."/>
            <person name="Steele A.D."/>
            <person name="Gui C."/>
            <person name="Meng S."/>
            <person name="Li G."/>
            <person name="Viehrig K."/>
            <person name="Ye F."/>
            <person name="Su P."/>
            <person name="Kiefer A.F."/>
            <person name="Nichols A."/>
            <person name="Cepeda A.J."/>
            <person name="Yan W."/>
            <person name="Fan B."/>
            <person name="Jiang Y."/>
            <person name="Adhikari A."/>
            <person name="Zheng C.-J."/>
            <person name="Schuster L."/>
            <person name="Cowan T.M."/>
            <person name="Smanski M.J."/>
            <person name="Chevrette M.G."/>
            <person name="De Carvalho L.P.S."/>
            <person name="Shen B."/>
        </authorList>
    </citation>
    <scope>NUCLEOTIDE SEQUENCE [LARGE SCALE GENOMIC DNA]</scope>
    <source>
        <strain evidence="2 3">NPDC079179</strain>
    </source>
</reference>
<evidence type="ECO:0000313" key="2">
    <source>
        <dbReference type="EMBL" id="MEV8156988.1"/>
    </source>
</evidence>
<dbReference type="RefSeq" id="WP_222126494.1">
    <property type="nucleotide sequence ID" value="NZ_JBFBLL010000001.1"/>
</dbReference>
<protein>
    <submittedName>
        <fullName evidence="2">HTH domain-containing protein</fullName>
    </submittedName>
</protein>
<proteinExistence type="predicted"/>
<dbReference type="EMBL" id="JBFBLL010000001">
    <property type="protein sequence ID" value="MEV8156988.1"/>
    <property type="molecule type" value="Genomic_DNA"/>
</dbReference>
<comment type="caution">
    <text evidence="2">The sequence shown here is derived from an EMBL/GenBank/DDBJ whole genome shotgun (WGS) entry which is preliminary data.</text>
</comment>
<feature type="region of interest" description="Disordered" evidence="1">
    <location>
        <begin position="35"/>
        <end position="55"/>
    </location>
</feature>
<evidence type="ECO:0000313" key="3">
    <source>
        <dbReference type="Proteomes" id="UP001553031"/>
    </source>
</evidence>